<keyword evidence="1" id="KW-0732">Signal</keyword>
<protein>
    <recommendedName>
        <fullName evidence="4">Secreted protein</fullName>
    </recommendedName>
</protein>
<gene>
    <name evidence="2" type="ORF">IWX90DRAFT_316298</name>
</gene>
<reference evidence="2 3" key="1">
    <citation type="journal article" date="2022" name="G3 (Bethesda)">
        <title>Enemy or ally: a genomic approach to elucidate the lifestyle of Phyllosticta citrichinaensis.</title>
        <authorList>
            <person name="Buijs V.A."/>
            <person name="Groenewald J.Z."/>
            <person name="Haridas S."/>
            <person name="LaButti K.M."/>
            <person name="Lipzen A."/>
            <person name="Martin F.M."/>
            <person name="Barry K."/>
            <person name="Grigoriev I.V."/>
            <person name="Crous P.W."/>
            <person name="Seidl M.F."/>
        </authorList>
    </citation>
    <scope>NUCLEOTIDE SEQUENCE [LARGE SCALE GENOMIC DNA]</scope>
    <source>
        <strain evidence="2 3">CBS 129764</strain>
    </source>
</reference>
<dbReference type="EMBL" id="JBBWUH010000009">
    <property type="protein sequence ID" value="KAK8157170.1"/>
    <property type="molecule type" value="Genomic_DNA"/>
</dbReference>
<evidence type="ECO:0000313" key="3">
    <source>
        <dbReference type="Proteomes" id="UP001456524"/>
    </source>
</evidence>
<evidence type="ECO:0008006" key="4">
    <source>
        <dbReference type="Google" id="ProtNLM"/>
    </source>
</evidence>
<comment type="caution">
    <text evidence="2">The sequence shown here is derived from an EMBL/GenBank/DDBJ whole genome shotgun (WGS) entry which is preliminary data.</text>
</comment>
<evidence type="ECO:0000313" key="2">
    <source>
        <dbReference type="EMBL" id="KAK8157170.1"/>
    </source>
</evidence>
<feature type="signal peptide" evidence="1">
    <location>
        <begin position="1"/>
        <end position="33"/>
    </location>
</feature>
<name>A0ABR1XJA9_9PEZI</name>
<keyword evidence="3" id="KW-1185">Reference proteome</keyword>
<accession>A0ABR1XJA9</accession>
<feature type="chain" id="PRO_5046342969" description="Secreted protein" evidence="1">
    <location>
        <begin position="34"/>
        <end position="115"/>
    </location>
</feature>
<dbReference type="Proteomes" id="UP001456524">
    <property type="component" value="Unassembled WGS sequence"/>
</dbReference>
<organism evidence="2 3">
    <name type="scientific">Phyllosticta citrichinensis</name>
    <dbReference type="NCBI Taxonomy" id="1130410"/>
    <lineage>
        <taxon>Eukaryota</taxon>
        <taxon>Fungi</taxon>
        <taxon>Dikarya</taxon>
        <taxon>Ascomycota</taxon>
        <taxon>Pezizomycotina</taxon>
        <taxon>Dothideomycetes</taxon>
        <taxon>Dothideomycetes incertae sedis</taxon>
        <taxon>Botryosphaeriales</taxon>
        <taxon>Phyllostictaceae</taxon>
        <taxon>Phyllosticta</taxon>
    </lineage>
</organism>
<sequence length="115" mass="13419">MVDSLHHMIHFDSLHLWTSSSLLQALLVPAVQATCFWRQTWVCLPEQLQWTTSHDHTNRLRFSDSPFLKFSSSHPQARFVRTHDFFLQVLILRAFNAPQLASEPTCISHHTHFPT</sequence>
<evidence type="ECO:0000256" key="1">
    <source>
        <dbReference type="SAM" id="SignalP"/>
    </source>
</evidence>
<proteinExistence type="predicted"/>